<proteinExistence type="predicted"/>
<feature type="non-terminal residue" evidence="1">
    <location>
        <position position="1"/>
    </location>
</feature>
<dbReference type="AlphaFoldDB" id="A0A6J4S918"/>
<reference evidence="1" key="1">
    <citation type="submission" date="2020-02" db="EMBL/GenBank/DDBJ databases">
        <authorList>
            <person name="Meier V. D."/>
        </authorList>
    </citation>
    <scope>NUCLEOTIDE SEQUENCE</scope>
    <source>
        <strain evidence="1">AVDCRST_MAG45</strain>
    </source>
</reference>
<evidence type="ECO:0000313" key="1">
    <source>
        <dbReference type="EMBL" id="CAA9489304.1"/>
    </source>
</evidence>
<dbReference type="EMBL" id="CADCVU010000057">
    <property type="protein sequence ID" value="CAA9489304.1"/>
    <property type="molecule type" value="Genomic_DNA"/>
</dbReference>
<name>A0A6J4S918_9ACTN</name>
<accession>A0A6J4S918</accession>
<protein>
    <submittedName>
        <fullName evidence="1">Uncharacterized protein</fullName>
    </submittedName>
</protein>
<sequence length="38" mass="3787">VRCKVSSVEPAGSPGWVTIGNPARGLGIPLAALIDGID</sequence>
<organism evidence="1">
    <name type="scientific">uncultured Solirubrobacterales bacterium</name>
    <dbReference type="NCBI Taxonomy" id="768556"/>
    <lineage>
        <taxon>Bacteria</taxon>
        <taxon>Bacillati</taxon>
        <taxon>Actinomycetota</taxon>
        <taxon>Thermoleophilia</taxon>
        <taxon>Solirubrobacterales</taxon>
        <taxon>environmental samples</taxon>
    </lineage>
</organism>
<gene>
    <name evidence="1" type="ORF">AVDCRST_MAG45-642</name>
</gene>